<sequence>MARFKLTIEYDGTPYVGWQRQSNGASVQGALEAAILAMTGETVTLRGAGRTDAGVHATGQVAHVDLAKDWRPAVVRDGLNAHLVEESVVVLAAERVAEDFDSRFSARGRHYIYRILDRRPPPALDRRRVWHRREPLDVDAMNAGARHLIGHHDFTTFRSANCQSKSPMKTLDHLEARRVGDLIEVRADARSFLHNQVRSMVGTLERVGLGAWPPERVAEALAARDRAACAAVAPPWGLYLVGVDY</sequence>
<feature type="domain" description="Pseudouridine synthase I TruA alpha/beta" evidence="8">
    <location>
        <begin position="8"/>
        <end position="104"/>
    </location>
</feature>
<dbReference type="InterPro" id="IPR020097">
    <property type="entry name" value="PsdUridine_synth_TruA_a/b_dom"/>
</dbReference>
<evidence type="ECO:0000259" key="8">
    <source>
        <dbReference type="Pfam" id="PF01416"/>
    </source>
</evidence>
<keyword evidence="2 4" id="KW-0819">tRNA processing</keyword>
<dbReference type="GO" id="GO:0003723">
    <property type="term" value="F:RNA binding"/>
    <property type="evidence" value="ECO:0007669"/>
    <property type="project" value="InterPro"/>
</dbReference>
<evidence type="ECO:0000256" key="5">
    <source>
        <dbReference type="PIRSR" id="PIRSR001430-1"/>
    </source>
</evidence>
<evidence type="ECO:0000256" key="4">
    <source>
        <dbReference type="HAMAP-Rule" id="MF_00171"/>
    </source>
</evidence>
<comment type="function">
    <text evidence="4">Formation of pseudouridine at positions 38, 39 and 40 in the anticodon stem and loop of transfer RNAs.</text>
</comment>
<keyword evidence="10" id="KW-1185">Reference proteome</keyword>
<dbReference type="NCBIfam" id="TIGR00071">
    <property type="entry name" value="hisT_truA"/>
    <property type="match status" value="1"/>
</dbReference>
<dbReference type="Gene3D" id="3.30.70.660">
    <property type="entry name" value="Pseudouridine synthase I, catalytic domain, C-terminal subdomain"/>
    <property type="match status" value="1"/>
</dbReference>
<feature type="active site" description="Nucleophile" evidence="4 5">
    <location>
        <position position="52"/>
    </location>
</feature>
<comment type="subunit">
    <text evidence="4">Homodimer.</text>
</comment>
<evidence type="ECO:0000256" key="3">
    <source>
        <dbReference type="ARBA" id="ARBA00023235"/>
    </source>
</evidence>
<organism evidence="9 10">
    <name type="scientific">Prosthecodimorpha staleyi</name>
    <dbReference type="NCBI Taxonomy" id="2840188"/>
    <lineage>
        <taxon>Bacteria</taxon>
        <taxon>Pseudomonadati</taxon>
        <taxon>Pseudomonadota</taxon>
        <taxon>Alphaproteobacteria</taxon>
        <taxon>Hyphomicrobiales</taxon>
        <taxon>Ancalomicrobiaceae</taxon>
        <taxon>Prosthecodimorpha</taxon>
    </lineage>
</organism>
<dbReference type="PIRSF" id="PIRSF001430">
    <property type="entry name" value="tRNA_psdUrid_synth"/>
    <property type="match status" value="1"/>
</dbReference>
<evidence type="ECO:0000256" key="2">
    <source>
        <dbReference type="ARBA" id="ARBA00022694"/>
    </source>
</evidence>
<comment type="caution">
    <text evidence="4">Lacks conserved residue(s) required for the propagation of feature annotation.</text>
</comment>
<evidence type="ECO:0000313" key="9">
    <source>
        <dbReference type="EMBL" id="MBT9291289.1"/>
    </source>
</evidence>
<dbReference type="AlphaFoldDB" id="A0A947GJA6"/>
<proteinExistence type="inferred from homology"/>
<dbReference type="InterPro" id="IPR020095">
    <property type="entry name" value="PsdUridine_synth_TruA_C"/>
</dbReference>
<dbReference type="InterPro" id="IPR001406">
    <property type="entry name" value="PsdUridine_synth_TruA"/>
</dbReference>
<dbReference type="SUPFAM" id="SSF55120">
    <property type="entry name" value="Pseudouridine synthase"/>
    <property type="match status" value="1"/>
</dbReference>
<dbReference type="Pfam" id="PF01416">
    <property type="entry name" value="PseudoU_synth_1"/>
    <property type="match status" value="2"/>
</dbReference>
<dbReference type="EMBL" id="JAHHZF010000008">
    <property type="protein sequence ID" value="MBT9291289.1"/>
    <property type="molecule type" value="Genomic_DNA"/>
</dbReference>
<dbReference type="InterPro" id="IPR020094">
    <property type="entry name" value="TruA/RsuA/RluB/E/F_N"/>
</dbReference>
<dbReference type="HAMAP" id="MF_00171">
    <property type="entry name" value="TruA"/>
    <property type="match status" value="1"/>
</dbReference>
<dbReference type="GO" id="GO:0160147">
    <property type="term" value="F:tRNA pseudouridine(38-40) synthase activity"/>
    <property type="evidence" value="ECO:0007669"/>
    <property type="project" value="UniProtKB-EC"/>
</dbReference>
<comment type="catalytic activity">
    <reaction evidence="4 7">
        <text>uridine(38/39/40) in tRNA = pseudouridine(38/39/40) in tRNA</text>
        <dbReference type="Rhea" id="RHEA:22376"/>
        <dbReference type="Rhea" id="RHEA-COMP:10085"/>
        <dbReference type="Rhea" id="RHEA-COMP:10087"/>
        <dbReference type="ChEBI" id="CHEBI:65314"/>
        <dbReference type="ChEBI" id="CHEBI:65315"/>
        <dbReference type="EC" id="5.4.99.12"/>
    </reaction>
</comment>
<gene>
    <name evidence="4 9" type="primary">truA</name>
    <name evidence="9" type="ORF">KL771_17615</name>
</gene>
<comment type="caution">
    <text evidence="9">The sequence shown here is derived from an EMBL/GenBank/DDBJ whole genome shotgun (WGS) entry which is preliminary data.</text>
</comment>
<dbReference type="PANTHER" id="PTHR11142">
    <property type="entry name" value="PSEUDOURIDYLATE SYNTHASE"/>
    <property type="match status" value="1"/>
</dbReference>
<dbReference type="Proteomes" id="UP000766595">
    <property type="component" value="Unassembled WGS sequence"/>
</dbReference>
<accession>A0A947GJA6</accession>
<dbReference type="CDD" id="cd02570">
    <property type="entry name" value="PseudoU_synth_EcTruA"/>
    <property type="match status" value="1"/>
</dbReference>
<feature type="domain" description="Pseudouridine synthase I TruA alpha/beta" evidence="8">
    <location>
        <begin position="145"/>
        <end position="245"/>
    </location>
</feature>
<evidence type="ECO:0000313" key="10">
    <source>
        <dbReference type="Proteomes" id="UP000766595"/>
    </source>
</evidence>
<dbReference type="PANTHER" id="PTHR11142:SF0">
    <property type="entry name" value="TRNA PSEUDOURIDINE SYNTHASE-LIKE 1"/>
    <property type="match status" value="1"/>
</dbReference>
<evidence type="ECO:0000256" key="1">
    <source>
        <dbReference type="ARBA" id="ARBA00009375"/>
    </source>
</evidence>
<dbReference type="GO" id="GO:0031119">
    <property type="term" value="P:tRNA pseudouridine synthesis"/>
    <property type="evidence" value="ECO:0007669"/>
    <property type="project" value="UniProtKB-UniRule"/>
</dbReference>
<name>A0A947GJA6_9HYPH</name>
<dbReference type="Gene3D" id="3.30.70.580">
    <property type="entry name" value="Pseudouridine synthase I, catalytic domain, N-terminal subdomain"/>
    <property type="match status" value="1"/>
</dbReference>
<comment type="similarity">
    <text evidence="1 4 7">Belongs to the tRNA pseudouridine synthase TruA family.</text>
</comment>
<dbReference type="EC" id="5.4.99.12" evidence="4"/>
<reference evidence="9 10" key="1">
    <citation type="submission" date="2021-06" db="EMBL/GenBank/DDBJ databases">
        <authorList>
            <person name="Grouzdev D.S."/>
            <person name="Koziaeva V."/>
        </authorList>
    </citation>
    <scope>NUCLEOTIDE SEQUENCE [LARGE SCALE GENOMIC DNA]</scope>
    <source>
        <strain evidence="9 10">22</strain>
    </source>
</reference>
<dbReference type="InterPro" id="IPR020103">
    <property type="entry name" value="PsdUridine_synth_cat_dom_sf"/>
</dbReference>
<feature type="binding site" evidence="4 6">
    <location>
        <position position="111"/>
    </location>
    <ligand>
        <name>substrate</name>
    </ligand>
</feature>
<evidence type="ECO:0000256" key="6">
    <source>
        <dbReference type="PIRSR" id="PIRSR001430-2"/>
    </source>
</evidence>
<dbReference type="RefSeq" id="WP_261969848.1">
    <property type="nucleotide sequence ID" value="NZ_JAHHZF010000008.1"/>
</dbReference>
<dbReference type="FunFam" id="3.30.70.580:FF:000001">
    <property type="entry name" value="tRNA pseudouridine synthase A"/>
    <property type="match status" value="1"/>
</dbReference>
<protein>
    <recommendedName>
        <fullName evidence="4">tRNA pseudouridine synthase A</fullName>
        <ecNumber evidence="4">5.4.99.12</ecNumber>
    </recommendedName>
    <alternativeName>
        <fullName evidence="4">tRNA pseudouridine(38-40) synthase</fullName>
    </alternativeName>
    <alternativeName>
        <fullName evidence="4">tRNA pseudouridylate synthase I</fullName>
    </alternativeName>
    <alternativeName>
        <fullName evidence="4">tRNA-uridine isomerase I</fullName>
    </alternativeName>
</protein>
<keyword evidence="3 4" id="KW-0413">Isomerase</keyword>
<evidence type="ECO:0000256" key="7">
    <source>
        <dbReference type="RuleBase" id="RU003792"/>
    </source>
</evidence>